<evidence type="ECO:0000256" key="1">
    <source>
        <dbReference type="SAM" id="MobiDB-lite"/>
    </source>
</evidence>
<keyword evidence="3" id="KW-1185">Reference proteome</keyword>
<name>A0A9P8P8D5_9ASCO</name>
<sequence>MSTQTNAPIPNIPADAQQQAHSITLADVDDQLRSLQHHQLPPVPSQNYYGQQYYPYIPDSQLGSDGQPQPGARKRSRSVSSPDMVKKCSRCRVKRVNEDPDMLVRYQTCVNCRNKRKVKEKKVRSLSKLPNLSDDWAQYQHKVSLNSQIDLYQHNYRNYTDKDLFPRYQKEELTEDIVKEMSELVVNQYIVPLQMLTGFKFAIRDHHKPNLSDTNPNKSKKITWMYICSQDKYRQRKSRSENKRQVINKLKTEECDSKITLNYDLVTGVVQLSYNHKHHQPLNWRKDGSEEIPFQLGEVGEQRKYHELQAKESDVNELSKLLKQEPLDTNEIVELATRAAQTESSSGQNQQEQLYDIALLHQHQQLQYQYRGDDNVDEMLR</sequence>
<evidence type="ECO:0000313" key="2">
    <source>
        <dbReference type="EMBL" id="KAH3667453.1"/>
    </source>
</evidence>
<protein>
    <submittedName>
        <fullName evidence="2">Uncharacterized protein</fullName>
    </submittedName>
</protein>
<dbReference type="EMBL" id="JAEUBE010000183">
    <property type="protein sequence ID" value="KAH3667453.1"/>
    <property type="molecule type" value="Genomic_DNA"/>
</dbReference>
<dbReference type="RefSeq" id="XP_046062265.1">
    <property type="nucleotide sequence ID" value="XM_046204045.1"/>
</dbReference>
<evidence type="ECO:0000313" key="3">
    <source>
        <dbReference type="Proteomes" id="UP000769157"/>
    </source>
</evidence>
<dbReference type="AlphaFoldDB" id="A0A9P8P8D5"/>
<reference evidence="2" key="1">
    <citation type="journal article" date="2021" name="Open Biol.">
        <title>Shared evolutionary footprints suggest mitochondrial oxidative damage underlies multiple complex I losses in fungi.</title>
        <authorList>
            <person name="Schikora-Tamarit M.A."/>
            <person name="Marcet-Houben M."/>
            <person name="Nosek J."/>
            <person name="Gabaldon T."/>
        </authorList>
    </citation>
    <scope>NUCLEOTIDE SEQUENCE</scope>
    <source>
        <strain evidence="2">CBS6075</strain>
    </source>
</reference>
<comment type="caution">
    <text evidence="2">The sequence shown here is derived from an EMBL/GenBank/DDBJ whole genome shotgun (WGS) entry which is preliminary data.</text>
</comment>
<feature type="region of interest" description="Disordered" evidence="1">
    <location>
        <begin position="1"/>
        <end position="21"/>
    </location>
</feature>
<dbReference type="OrthoDB" id="3980607at2759"/>
<reference evidence="2" key="2">
    <citation type="submission" date="2021-01" db="EMBL/GenBank/DDBJ databases">
        <authorList>
            <person name="Schikora-Tamarit M.A."/>
        </authorList>
    </citation>
    <scope>NUCLEOTIDE SEQUENCE</scope>
    <source>
        <strain evidence="2">CBS6075</strain>
    </source>
</reference>
<proteinExistence type="predicted"/>
<organism evidence="2 3">
    <name type="scientific">Ogataea philodendri</name>
    <dbReference type="NCBI Taxonomy" id="1378263"/>
    <lineage>
        <taxon>Eukaryota</taxon>
        <taxon>Fungi</taxon>
        <taxon>Dikarya</taxon>
        <taxon>Ascomycota</taxon>
        <taxon>Saccharomycotina</taxon>
        <taxon>Pichiomycetes</taxon>
        <taxon>Pichiales</taxon>
        <taxon>Pichiaceae</taxon>
        <taxon>Ogataea</taxon>
    </lineage>
</organism>
<gene>
    <name evidence="2" type="ORF">OGAPHI_003102</name>
</gene>
<feature type="region of interest" description="Disordered" evidence="1">
    <location>
        <begin position="57"/>
        <end position="84"/>
    </location>
</feature>
<dbReference type="GeneID" id="70235069"/>
<accession>A0A9P8P8D5</accession>
<dbReference type="Proteomes" id="UP000769157">
    <property type="component" value="Unassembled WGS sequence"/>
</dbReference>